<organism evidence="2 3">
    <name type="scientific">Candidatus Harrisonbacteria bacterium RIFCSPLOWO2_01_FULL_44_18</name>
    <dbReference type="NCBI Taxonomy" id="1798407"/>
    <lineage>
        <taxon>Bacteria</taxon>
        <taxon>Candidatus Harrisoniibacteriota</taxon>
    </lineage>
</organism>
<dbReference type="STRING" id="1798407.A3A16_03370"/>
<dbReference type="PANTHER" id="PTHR37833">
    <property type="entry name" value="LIPOPROTEIN-RELATED"/>
    <property type="match status" value="1"/>
</dbReference>
<accession>A0A1G1ZNZ0</accession>
<dbReference type="InterPro" id="IPR013783">
    <property type="entry name" value="Ig-like_fold"/>
</dbReference>
<reference evidence="2 3" key="1">
    <citation type="journal article" date="2016" name="Nat. Commun.">
        <title>Thousands of microbial genomes shed light on interconnected biogeochemical processes in an aquifer system.</title>
        <authorList>
            <person name="Anantharaman K."/>
            <person name="Brown C.T."/>
            <person name="Hug L.A."/>
            <person name="Sharon I."/>
            <person name="Castelle C.J."/>
            <person name="Probst A.J."/>
            <person name="Thomas B.C."/>
            <person name="Singh A."/>
            <person name="Wilkins M.J."/>
            <person name="Karaoz U."/>
            <person name="Brodie E.L."/>
            <person name="Williams K.H."/>
            <person name="Hubbard S.S."/>
            <person name="Banfield J.F."/>
        </authorList>
    </citation>
    <scope>NUCLEOTIDE SEQUENCE [LARGE SCALE GENOMIC DNA]</scope>
</reference>
<dbReference type="Pfam" id="PF07610">
    <property type="entry name" value="DUF1573"/>
    <property type="match status" value="1"/>
</dbReference>
<dbReference type="InterPro" id="IPR011467">
    <property type="entry name" value="DUF1573"/>
</dbReference>
<dbReference type="AlphaFoldDB" id="A0A1G1ZNZ0"/>
<gene>
    <name evidence="2" type="ORF">A3A16_03370</name>
</gene>
<evidence type="ECO:0000313" key="2">
    <source>
        <dbReference type="EMBL" id="OGY66383.1"/>
    </source>
</evidence>
<evidence type="ECO:0000313" key="3">
    <source>
        <dbReference type="Proteomes" id="UP000177942"/>
    </source>
</evidence>
<proteinExistence type="predicted"/>
<dbReference type="Proteomes" id="UP000177942">
    <property type="component" value="Unassembled WGS sequence"/>
</dbReference>
<sequence length="180" mass="18540">MNKKSVLLIVAVVLAAGGLFWLGKPSPSDNSSAGQASHPPSGGSGQANLVSTTSEVFGADETLFDFGTISMAAGKVTHDFKVKNTSAEPVTTEKLYSSCMCTVAVFIQNGKSSGPFGMPGHGFTSPLKKSIASGEEVVISVTFDPAAHGPAGVGKIERVVRLETKDKGALELEIMANVTP</sequence>
<feature type="region of interest" description="Disordered" evidence="1">
    <location>
        <begin position="28"/>
        <end position="49"/>
    </location>
</feature>
<protein>
    <recommendedName>
        <fullName evidence="4">DUF1573 domain-containing protein</fullName>
    </recommendedName>
</protein>
<comment type="caution">
    <text evidence="2">The sequence shown here is derived from an EMBL/GenBank/DDBJ whole genome shotgun (WGS) entry which is preliminary data.</text>
</comment>
<dbReference type="PANTHER" id="PTHR37833:SF1">
    <property type="entry name" value="SIGNAL PEPTIDE PROTEIN"/>
    <property type="match status" value="1"/>
</dbReference>
<dbReference type="EMBL" id="MHJJ01000001">
    <property type="protein sequence ID" value="OGY66383.1"/>
    <property type="molecule type" value="Genomic_DNA"/>
</dbReference>
<evidence type="ECO:0008006" key="4">
    <source>
        <dbReference type="Google" id="ProtNLM"/>
    </source>
</evidence>
<name>A0A1G1ZNZ0_9BACT</name>
<evidence type="ECO:0000256" key="1">
    <source>
        <dbReference type="SAM" id="MobiDB-lite"/>
    </source>
</evidence>
<dbReference type="Gene3D" id="2.60.40.10">
    <property type="entry name" value="Immunoglobulins"/>
    <property type="match status" value="1"/>
</dbReference>